<gene>
    <name evidence="1" type="ORF">APHIGO_LOCUS936</name>
</gene>
<keyword evidence="2" id="KW-1185">Reference proteome</keyword>
<dbReference type="Proteomes" id="UP001154329">
    <property type="component" value="Chromosome 1"/>
</dbReference>
<dbReference type="EMBL" id="OU899034">
    <property type="protein sequence ID" value="CAH1709774.1"/>
    <property type="molecule type" value="Genomic_DNA"/>
</dbReference>
<evidence type="ECO:0000313" key="2">
    <source>
        <dbReference type="Proteomes" id="UP001154329"/>
    </source>
</evidence>
<organism evidence="1 2">
    <name type="scientific">Aphis gossypii</name>
    <name type="common">Cotton aphid</name>
    <dbReference type="NCBI Taxonomy" id="80765"/>
    <lineage>
        <taxon>Eukaryota</taxon>
        <taxon>Metazoa</taxon>
        <taxon>Ecdysozoa</taxon>
        <taxon>Arthropoda</taxon>
        <taxon>Hexapoda</taxon>
        <taxon>Insecta</taxon>
        <taxon>Pterygota</taxon>
        <taxon>Neoptera</taxon>
        <taxon>Paraneoptera</taxon>
        <taxon>Hemiptera</taxon>
        <taxon>Sternorrhyncha</taxon>
        <taxon>Aphidomorpha</taxon>
        <taxon>Aphidoidea</taxon>
        <taxon>Aphididae</taxon>
        <taxon>Aphidini</taxon>
        <taxon>Aphis</taxon>
        <taxon>Aphis</taxon>
    </lineage>
</organism>
<dbReference type="AlphaFoldDB" id="A0A9P0ILY3"/>
<protein>
    <submittedName>
        <fullName evidence="1">Uncharacterized protein</fullName>
    </submittedName>
</protein>
<name>A0A9P0ILY3_APHGO</name>
<sequence>MKMFFPVSLLRQVEYIIFLINDNYLEVFHFYKVSKLLNHFLVIVYFFLTKHAIINVTQPLLYFYTLLVRFHVCLSVIKSCALDLRHGRNGGFWRGWDPPDQTKINTISSKIQLWNCRAPLLPLILS</sequence>
<proteinExistence type="predicted"/>
<reference evidence="1" key="1">
    <citation type="submission" date="2022-02" db="EMBL/GenBank/DDBJ databases">
        <authorList>
            <person name="King R."/>
        </authorList>
    </citation>
    <scope>NUCLEOTIDE SEQUENCE</scope>
</reference>
<reference evidence="1" key="2">
    <citation type="submission" date="2022-10" db="EMBL/GenBank/DDBJ databases">
        <authorList>
            <consortium name="ENA_rothamsted_submissions"/>
            <consortium name="culmorum"/>
            <person name="King R."/>
        </authorList>
    </citation>
    <scope>NUCLEOTIDE SEQUENCE</scope>
</reference>
<evidence type="ECO:0000313" key="1">
    <source>
        <dbReference type="EMBL" id="CAH1709774.1"/>
    </source>
</evidence>
<accession>A0A9P0ILY3</accession>